<reference evidence="1" key="1">
    <citation type="submission" date="2021-01" db="EMBL/GenBank/DDBJ databases">
        <title>Whole genome shotgun sequence of Actinoplanes capillaceus NBRC 16408.</title>
        <authorList>
            <person name="Komaki H."/>
            <person name="Tamura T."/>
        </authorList>
    </citation>
    <scope>NUCLEOTIDE SEQUENCE [LARGE SCALE GENOMIC DNA]</scope>
    <source>
        <strain evidence="1">NBRC 16408</strain>
    </source>
</reference>
<dbReference type="RefSeq" id="WP_344252754.1">
    <property type="nucleotide sequence ID" value="NZ_BAAAGQ010000027.1"/>
</dbReference>
<proteinExistence type="predicted"/>
<dbReference type="EMBL" id="BOMF01000107">
    <property type="protein sequence ID" value="GID48664.1"/>
    <property type="molecule type" value="Genomic_DNA"/>
</dbReference>
<evidence type="ECO:0000313" key="1">
    <source>
        <dbReference type="EMBL" id="GID48664.1"/>
    </source>
</evidence>
<evidence type="ECO:0008006" key="2">
    <source>
        <dbReference type="Google" id="ProtNLM"/>
    </source>
</evidence>
<sequence length="180" mass="19746">MGVLPESKGMNLSGKRLDAEWVVGWCEQTSSALEVLMASFLEKYGYPPGENAVTLATDESHAATDSLVDLTPIPSDLTTLYWVVHEASLPDIGNGYFIHSASTVAEHFQEYGAVRIDDEQDDEWPALVFGSDGGGHLFAVTGRGRVWRSTTASWFDEFKMVASSIQEFLERIGQVVARQA</sequence>
<protein>
    <recommendedName>
        <fullName evidence="2">SMI1-KNR4 cell-wall</fullName>
    </recommendedName>
</protein>
<accession>A0ABQ3WQX8</accession>
<comment type="caution">
    <text evidence="1">The sequence shown here is derived from an EMBL/GenBank/DDBJ whole genome shotgun (WGS) entry which is preliminary data.</text>
</comment>
<gene>
    <name evidence="1" type="ORF">Aca07nite_59390</name>
</gene>
<organism evidence="1">
    <name type="scientific">Actinoplanes campanulatus</name>
    <dbReference type="NCBI Taxonomy" id="113559"/>
    <lineage>
        <taxon>Bacteria</taxon>
        <taxon>Bacillati</taxon>
        <taxon>Actinomycetota</taxon>
        <taxon>Actinomycetes</taxon>
        <taxon>Micromonosporales</taxon>
        <taxon>Micromonosporaceae</taxon>
        <taxon>Actinoplanes</taxon>
    </lineage>
</organism>
<name>A0ABQ3WQX8_9ACTN</name>